<protein>
    <submittedName>
        <fullName evidence="2">Uncharacterized protein</fullName>
    </submittedName>
</protein>
<proteinExistence type="predicted"/>
<gene>
    <name evidence="2" type="ORF">METZ01_LOCUS171351</name>
</gene>
<organism evidence="2">
    <name type="scientific">marine metagenome</name>
    <dbReference type="NCBI Taxonomy" id="408172"/>
    <lineage>
        <taxon>unclassified sequences</taxon>
        <taxon>metagenomes</taxon>
        <taxon>ecological metagenomes</taxon>
    </lineage>
</organism>
<accession>A0A382BZ88</accession>
<evidence type="ECO:0000313" key="2">
    <source>
        <dbReference type="EMBL" id="SVB18497.1"/>
    </source>
</evidence>
<evidence type="ECO:0000256" key="1">
    <source>
        <dbReference type="SAM" id="Coils"/>
    </source>
</evidence>
<name>A0A382BZ88_9ZZZZ</name>
<keyword evidence="1" id="KW-0175">Coiled coil</keyword>
<dbReference type="AlphaFoldDB" id="A0A382BZ88"/>
<sequence length="54" mass="6242">MNSLSYDERTQLQTRMAILESQINILKNEASTLKAKNEQLTRCIKKFQITEPTA</sequence>
<reference evidence="2" key="1">
    <citation type="submission" date="2018-05" db="EMBL/GenBank/DDBJ databases">
        <authorList>
            <person name="Lanie J.A."/>
            <person name="Ng W.-L."/>
            <person name="Kazmierczak K.M."/>
            <person name="Andrzejewski T.M."/>
            <person name="Davidsen T.M."/>
            <person name="Wayne K.J."/>
            <person name="Tettelin H."/>
            <person name="Glass J.I."/>
            <person name="Rusch D."/>
            <person name="Podicherti R."/>
            <person name="Tsui H.-C.T."/>
            <person name="Winkler M.E."/>
        </authorList>
    </citation>
    <scope>NUCLEOTIDE SEQUENCE</scope>
</reference>
<feature type="coiled-coil region" evidence="1">
    <location>
        <begin position="9"/>
        <end position="43"/>
    </location>
</feature>
<dbReference type="EMBL" id="UINC01031830">
    <property type="protein sequence ID" value="SVB18497.1"/>
    <property type="molecule type" value="Genomic_DNA"/>
</dbReference>